<feature type="region of interest" description="Disordered" evidence="1">
    <location>
        <begin position="1"/>
        <end position="177"/>
    </location>
</feature>
<feature type="compositionally biased region" description="Basic and acidic residues" evidence="1">
    <location>
        <begin position="50"/>
        <end position="79"/>
    </location>
</feature>
<dbReference type="EMBL" id="CAJNNV010028165">
    <property type="protein sequence ID" value="CAE8623416.1"/>
    <property type="molecule type" value="Genomic_DNA"/>
</dbReference>
<sequence length="177" mass="19307">SFLQRAGSPPRRSSWISVPSERSVRRRSSADAKDQVDKRPAWNDRFCLPEAEKPEKSLASKAKSTLEVKKAQKDQKKEKEEDEEKEEEGEEEEEVCTRQEEVAMGSTAAQGGSSASGFSFFAPQRSAVPSGPSGQAAASVGIRSARGSISPSSWRQASASPADRRRVQSPEARARVK</sequence>
<feature type="compositionally biased region" description="Polar residues" evidence="1">
    <location>
        <begin position="147"/>
        <end position="159"/>
    </location>
</feature>
<name>A0A813G8R6_POLGL</name>
<accession>A0A813G8R6</accession>
<keyword evidence="3" id="KW-1185">Reference proteome</keyword>
<evidence type="ECO:0000313" key="2">
    <source>
        <dbReference type="EMBL" id="CAE8623416.1"/>
    </source>
</evidence>
<protein>
    <submittedName>
        <fullName evidence="2">Uncharacterized protein</fullName>
    </submittedName>
</protein>
<evidence type="ECO:0000256" key="1">
    <source>
        <dbReference type="SAM" id="MobiDB-lite"/>
    </source>
</evidence>
<feature type="compositionally biased region" description="Acidic residues" evidence="1">
    <location>
        <begin position="80"/>
        <end position="94"/>
    </location>
</feature>
<feature type="compositionally biased region" description="Basic and acidic residues" evidence="1">
    <location>
        <begin position="162"/>
        <end position="177"/>
    </location>
</feature>
<comment type="caution">
    <text evidence="2">The sequence shown here is derived from an EMBL/GenBank/DDBJ whole genome shotgun (WGS) entry which is preliminary data.</text>
</comment>
<gene>
    <name evidence="2" type="ORF">PGLA1383_LOCUS40685</name>
</gene>
<feature type="non-terminal residue" evidence="2">
    <location>
        <position position="177"/>
    </location>
</feature>
<dbReference type="AlphaFoldDB" id="A0A813G8R6"/>
<reference evidence="2" key="1">
    <citation type="submission" date="2021-02" db="EMBL/GenBank/DDBJ databases">
        <authorList>
            <person name="Dougan E. K."/>
            <person name="Rhodes N."/>
            <person name="Thang M."/>
            <person name="Chan C."/>
        </authorList>
    </citation>
    <scope>NUCLEOTIDE SEQUENCE</scope>
</reference>
<feature type="compositionally biased region" description="Low complexity" evidence="1">
    <location>
        <begin position="103"/>
        <end position="122"/>
    </location>
</feature>
<organism evidence="2 3">
    <name type="scientific">Polarella glacialis</name>
    <name type="common">Dinoflagellate</name>
    <dbReference type="NCBI Taxonomy" id="89957"/>
    <lineage>
        <taxon>Eukaryota</taxon>
        <taxon>Sar</taxon>
        <taxon>Alveolata</taxon>
        <taxon>Dinophyceae</taxon>
        <taxon>Suessiales</taxon>
        <taxon>Suessiaceae</taxon>
        <taxon>Polarella</taxon>
    </lineage>
</organism>
<feature type="non-terminal residue" evidence="2">
    <location>
        <position position="1"/>
    </location>
</feature>
<dbReference type="Proteomes" id="UP000654075">
    <property type="component" value="Unassembled WGS sequence"/>
</dbReference>
<evidence type="ECO:0000313" key="3">
    <source>
        <dbReference type="Proteomes" id="UP000654075"/>
    </source>
</evidence>
<feature type="compositionally biased region" description="Basic and acidic residues" evidence="1">
    <location>
        <begin position="28"/>
        <end position="42"/>
    </location>
</feature>
<proteinExistence type="predicted"/>